<evidence type="ECO:0000313" key="2">
    <source>
        <dbReference type="EMBL" id="WNM24375.1"/>
    </source>
</evidence>
<keyword evidence="1" id="KW-0812">Transmembrane</keyword>
<evidence type="ECO:0000256" key="1">
    <source>
        <dbReference type="SAM" id="Phobius"/>
    </source>
</evidence>
<keyword evidence="3" id="KW-1185">Reference proteome</keyword>
<accession>A0AA96J7H7</accession>
<keyword evidence="1" id="KW-1133">Transmembrane helix</keyword>
<dbReference type="RefSeq" id="WP_313498022.1">
    <property type="nucleotide sequence ID" value="NZ_CP134879.1"/>
</dbReference>
<sequence>MDRIEDTLHGVFEDDAARFRESTFAEQHGSGIAARVRRRRRAKAGGLSALGVAAVAMLSLAALPARDDAFGPADLPACLPVPVNLPDWWDPAGSGGSFLSGYGLILAVTVSEDAMELSEVADPGSSLTIPIEDHLLDGTTENGQDLDVTFPSGTGAVVSLDWTDDTVAVTTSVDGRDDSQMTFSVHRASYGLDLHDPTVRYWGYSYTASSVDGVELPTWTVTDNSNGLSAFEVTVTDDGQATVTFPDGSQQRFDAGDDHHATFDWVGATVFQILWDRDSATLKIGDDATAPVDALIVGPQYCLSGSATVSPSVSASAFPSAYASAFPSVSPSASATVESVVVPPSTVSPDTIHAVHVSPGTTYSAHVGGSAG</sequence>
<dbReference type="EMBL" id="CP134879">
    <property type="protein sequence ID" value="WNM24375.1"/>
    <property type="molecule type" value="Genomic_DNA"/>
</dbReference>
<proteinExistence type="predicted"/>
<protein>
    <submittedName>
        <fullName evidence="2">Uncharacterized protein</fullName>
    </submittedName>
</protein>
<dbReference type="Proteomes" id="UP001304125">
    <property type="component" value="Chromosome"/>
</dbReference>
<keyword evidence="1" id="KW-0472">Membrane</keyword>
<gene>
    <name evidence="2" type="ORF">RN606_13575</name>
</gene>
<feature type="transmembrane region" description="Helical" evidence="1">
    <location>
        <begin position="44"/>
        <end position="63"/>
    </location>
</feature>
<name>A0AA96J7H7_9MICO</name>
<dbReference type="AlphaFoldDB" id="A0AA96J7H7"/>
<reference evidence="2 3" key="1">
    <citation type="submission" date="2023-09" db="EMBL/GenBank/DDBJ databases">
        <title>Demequina sp. a novel bacteria isolated from Capsicum annuum.</title>
        <authorList>
            <person name="Humaira Z."/>
            <person name="Lee J."/>
            <person name="Cho D."/>
        </authorList>
    </citation>
    <scope>NUCLEOTIDE SEQUENCE [LARGE SCALE GENOMIC DNA]</scope>
    <source>
        <strain evidence="2 3">OYTSA14</strain>
    </source>
</reference>
<organism evidence="2 3">
    <name type="scientific">Demequina capsici</name>
    <dbReference type="NCBI Taxonomy" id="3075620"/>
    <lineage>
        <taxon>Bacteria</taxon>
        <taxon>Bacillati</taxon>
        <taxon>Actinomycetota</taxon>
        <taxon>Actinomycetes</taxon>
        <taxon>Micrococcales</taxon>
        <taxon>Demequinaceae</taxon>
        <taxon>Demequina</taxon>
    </lineage>
</organism>
<evidence type="ECO:0000313" key="3">
    <source>
        <dbReference type="Proteomes" id="UP001304125"/>
    </source>
</evidence>